<organism evidence="1 2">
    <name type="scientific">Rhodococcus erythropolis</name>
    <name type="common">Arthrobacter picolinophilus</name>
    <dbReference type="NCBI Taxonomy" id="1833"/>
    <lineage>
        <taxon>Bacteria</taxon>
        <taxon>Bacillati</taxon>
        <taxon>Actinomycetota</taxon>
        <taxon>Actinomycetes</taxon>
        <taxon>Mycobacteriales</taxon>
        <taxon>Nocardiaceae</taxon>
        <taxon>Rhodococcus</taxon>
        <taxon>Rhodococcus erythropolis group</taxon>
    </lineage>
</organism>
<gene>
    <name evidence="1" type="ORF">G9444_0642</name>
</gene>
<dbReference type="Proteomes" id="UP000502345">
    <property type="component" value="Chromosome"/>
</dbReference>
<proteinExistence type="predicted"/>
<protein>
    <submittedName>
        <fullName evidence="1">Uncharacterized protein</fullName>
    </submittedName>
</protein>
<accession>A0A6G9CMG7</accession>
<dbReference type="AlphaFoldDB" id="A0A6G9CMG7"/>
<reference evidence="1 2" key="1">
    <citation type="submission" date="2020-03" db="EMBL/GenBank/DDBJ databases">
        <title>Screen low temperature-resistant strains for efficient degradation of petroleum hydrocarbons under the low temperature.</title>
        <authorList>
            <person name="Wang Y."/>
            <person name="Chen J."/>
        </authorList>
    </citation>
    <scope>NUCLEOTIDE SEQUENCE [LARGE SCALE GENOMIC DNA]</scope>
    <source>
        <strain evidence="1 2">KB1</strain>
    </source>
</reference>
<evidence type="ECO:0000313" key="2">
    <source>
        <dbReference type="Proteomes" id="UP000502345"/>
    </source>
</evidence>
<dbReference type="EMBL" id="CP050124">
    <property type="protein sequence ID" value="QIP37886.1"/>
    <property type="molecule type" value="Genomic_DNA"/>
</dbReference>
<evidence type="ECO:0000313" key="1">
    <source>
        <dbReference type="EMBL" id="QIP37886.1"/>
    </source>
</evidence>
<sequence length="27" mass="3082">MEQVESSVANGSYWSGIFDMIWFVGLE</sequence>
<name>A0A6G9CMG7_RHOER</name>